<evidence type="ECO:0000256" key="10">
    <source>
        <dbReference type="SAM" id="Phobius"/>
    </source>
</evidence>
<dbReference type="SUPFAM" id="SSF49299">
    <property type="entry name" value="PKD domain"/>
    <property type="match status" value="1"/>
</dbReference>
<gene>
    <name evidence="13" type="ORF">HJG63_019372</name>
</gene>
<evidence type="ECO:0000256" key="4">
    <source>
        <dbReference type="ARBA" id="ARBA00022989"/>
    </source>
</evidence>
<keyword evidence="14" id="KW-1185">Reference proteome</keyword>
<dbReference type="EMBL" id="JACASE010000007">
    <property type="protein sequence ID" value="KAF6449156.1"/>
    <property type="molecule type" value="Genomic_DNA"/>
</dbReference>
<dbReference type="GO" id="GO:0005886">
    <property type="term" value="C:plasma membrane"/>
    <property type="evidence" value="ECO:0007669"/>
    <property type="project" value="TreeGrafter"/>
</dbReference>
<feature type="transmembrane region" description="Helical" evidence="10">
    <location>
        <begin position="399"/>
        <end position="421"/>
    </location>
</feature>
<sequence length="494" mass="53745">MAPALWPRVGSILWLACLLPWAPAAVAAGLYELHLAADSPAITGVEASITASLVASDNGSLVLPTSFHSYRFHWLHTPLLLTGKSDEAFSSTIRAVGNAPGDFPVSVWVTAANCWMCQPVARSLLVLSITESLTGNIVIMQNTSLPWPNYLAKTALKISFILHDPSNFFKTASFLYSWDFGDGTQMITEDSVVYYNYSIIGAATVKLRVVAEWEQATLGAAGKGVAQKTGDFSTSLKLQETLRGIQVSGPTQLQNFQKMTVTLNFLGSPPLTLCWRLKHECLPLEEGECHPVSVAGTAYNLTYVFREPGDYCFSIRAQNVISKTHQYHRIQVWPSNPTGASASTTSPGPTRPANTPSTPALLETPPASAAGTTRTTVQSQQTAPSPLRPSRRPCGMQPAVFAFPCATLITMVLALIMYLTLRHATHQKDMVEVADFDFSPMSDKNLEPPTGVKCCCQTCCRPFFLETPSEYLEVVRGSHGLLPPFYKSAKTYTV</sequence>
<evidence type="ECO:0000256" key="9">
    <source>
        <dbReference type="SAM" id="MobiDB-lite"/>
    </source>
</evidence>
<evidence type="ECO:0000256" key="2">
    <source>
        <dbReference type="ARBA" id="ARBA00022692"/>
    </source>
</evidence>
<evidence type="ECO:0000313" key="14">
    <source>
        <dbReference type="Proteomes" id="UP000593571"/>
    </source>
</evidence>
<keyword evidence="6 10" id="KW-0472">Membrane</keyword>
<evidence type="ECO:0000256" key="7">
    <source>
        <dbReference type="ARBA" id="ARBA00023180"/>
    </source>
</evidence>
<evidence type="ECO:0000256" key="11">
    <source>
        <dbReference type="SAM" id="SignalP"/>
    </source>
</evidence>
<accession>A0A7J8FNC7</accession>
<feature type="compositionally biased region" description="Polar residues" evidence="9">
    <location>
        <begin position="370"/>
        <end position="384"/>
    </location>
</feature>
<evidence type="ECO:0000256" key="8">
    <source>
        <dbReference type="ARBA" id="ARBA00067649"/>
    </source>
</evidence>
<keyword evidence="2 10" id="KW-0812">Transmembrane</keyword>
<keyword evidence="3 11" id="KW-0732">Signal</keyword>
<feature type="domain" description="PKD" evidence="12">
    <location>
        <begin position="176"/>
        <end position="209"/>
    </location>
</feature>
<evidence type="ECO:0000256" key="3">
    <source>
        <dbReference type="ARBA" id="ARBA00022729"/>
    </source>
</evidence>
<evidence type="ECO:0000256" key="1">
    <source>
        <dbReference type="ARBA" id="ARBA00004614"/>
    </source>
</evidence>
<dbReference type="FunFam" id="2.60.40.10:FF:000668">
    <property type="entry name" value="transmembrane protein 130 isoform X2"/>
    <property type="match status" value="1"/>
</dbReference>
<dbReference type="InterPro" id="IPR000601">
    <property type="entry name" value="PKD_dom"/>
</dbReference>
<evidence type="ECO:0000259" key="12">
    <source>
        <dbReference type="PROSITE" id="PS50093"/>
    </source>
</evidence>
<dbReference type="Proteomes" id="UP000593571">
    <property type="component" value="Unassembled WGS sequence"/>
</dbReference>
<dbReference type="InterPro" id="IPR035986">
    <property type="entry name" value="PKD_dom_sf"/>
</dbReference>
<dbReference type="Pfam" id="PF20433">
    <property type="entry name" value="PKAT_KLD"/>
    <property type="match status" value="1"/>
</dbReference>
<name>A0A7J8FNC7_ROUAE</name>
<reference evidence="13 14" key="1">
    <citation type="journal article" date="2020" name="Nature">
        <title>Six reference-quality genomes reveal evolution of bat adaptations.</title>
        <authorList>
            <person name="Jebb D."/>
            <person name="Huang Z."/>
            <person name="Pippel M."/>
            <person name="Hughes G.M."/>
            <person name="Lavrichenko K."/>
            <person name="Devanna P."/>
            <person name="Winkler S."/>
            <person name="Jermiin L.S."/>
            <person name="Skirmuntt E.C."/>
            <person name="Katzourakis A."/>
            <person name="Burkitt-Gray L."/>
            <person name="Ray D.A."/>
            <person name="Sullivan K.A.M."/>
            <person name="Roscito J.G."/>
            <person name="Kirilenko B.M."/>
            <person name="Davalos L.M."/>
            <person name="Corthals A.P."/>
            <person name="Power M.L."/>
            <person name="Jones G."/>
            <person name="Ransome R.D."/>
            <person name="Dechmann D.K.N."/>
            <person name="Locatelli A.G."/>
            <person name="Puechmaille S.J."/>
            <person name="Fedrigo O."/>
            <person name="Jarvis E.D."/>
            <person name="Hiller M."/>
            <person name="Vernes S.C."/>
            <person name="Myers E.W."/>
            <person name="Teeling E.C."/>
        </authorList>
    </citation>
    <scope>NUCLEOTIDE SEQUENCE [LARGE SCALE GENOMIC DNA]</scope>
    <source>
        <strain evidence="13">MRouAeg1</strain>
        <tissue evidence="13">Muscle</tissue>
    </source>
</reference>
<evidence type="ECO:0000256" key="6">
    <source>
        <dbReference type="ARBA" id="ARBA00023136"/>
    </source>
</evidence>
<dbReference type="PANTHER" id="PTHR11861">
    <property type="entry name" value="MELANOCYTE PROTEIN PMEL 17-RELATED"/>
    <property type="match status" value="1"/>
</dbReference>
<proteinExistence type="predicted"/>
<feature type="signal peptide" evidence="11">
    <location>
        <begin position="1"/>
        <end position="27"/>
    </location>
</feature>
<comment type="subcellular location">
    <subcellularLocation>
        <location evidence="1">Golgi apparatus membrane</location>
        <topology evidence="1">Single-pass type I membrane protein</topology>
    </subcellularLocation>
</comment>
<keyword evidence="4 10" id="KW-1133">Transmembrane helix</keyword>
<feature type="compositionally biased region" description="Polar residues" evidence="9">
    <location>
        <begin position="333"/>
        <end position="358"/>
    </location>
</feature>
<dbReference type="PANTHER" id="PTHR11861:SF10">
    <property type="entry name" value="TRANSMEMBRANE PROTEIN 130"/>
    <property type="match status" value="1"/>
</dbReference>
<evidence type="ECO:0000313" key="13">
    <source>
        <dbReference type="EMBL" id="KAF6449156.1"/>
    </source>
</evidence>
<feature type="region of interest" description="Disordered" evidence="9">
    <location>
        <begin position="333"/>
        <end position="391"/>
    </location>
</feature>
<protein>
    <recommendedName>
        <fullName evidence="8">Transmembrane protein 130</fullName>
    </recommendedName>
</protein>
<keyword evidence="5" id="KW-0333">Golgi apparatus</keyword>
<comment type="caution">
    <text evidence="13">The sequence shown here is derived from an EMBL/GenBank/DDBJ whole genome shotgun (WGS) entry which is preliminary data.</text>
</comment>
<dbReference type="InterPro" id="IPR045219">
    <property type="entry name" value="PKAT"/>
</dbReference>
<dbReference type="InterPro" id="IPR046846">
    <property type="entry name" value="PKAT_KLD"/>
</dbReference>
<dbReference type="GO" id="GO:0000139">
    <property type="term" value="C:Golgi membrane"/>
    <property type="evidence" value="ECO:0007669"/>
    <property type="project" value="UniProtKB-SubCell"/>
</dbReference>
<keyword evidence="7" id="KW-0325">Glycoprotein</keyword>
<feature type="chain" id="PRO_5029743757" description="Transmembrane protein 130" evidence="11">
    <location>
        <begin position="28"/>
        <end position="494"/>
    </location>
</feature>
<dbReference type="AlphaFoldDB" id="A0A7J8FNC7"/>
<dbReference type="PROSITE" id="PS50093">
    <property type="entry name" value="PKD"/>
    <property type="match status" value="1"/>
</dbReference>
<organism evidence="13 14">
    <name type="scientific">Rousettus aegyptiacus</name>
    <name type="common">Egyptian fruit bat</name>
    <name type="synonym">Pteropus aegyptiacus</name>
    <dbReference type="NCBI Taxonomy" id="9407"/>
    <lineage>
        <taxon>Eukaryota</taxon>
        <taxon>Metazoa</taxon>
        <taxon>Chordata</taxon>
        <taxon>Craniata</taxon>
        <taxon>Vertebrata</taxon>
        <taxon>Euteleostomi</taxon>
        <taxon>Mammalia</taxon>
        <taxon>Eutheria</taxon>
        <taxon>Laurasiatheria</taxon>
        <taxon>Chiroptera</taxon>
        <taxon>Yinpterochiroptera</taxon>
        <taxon>Pteropodoidea</taxon>
        <taxon>Pteropodidae</taxon>
        <taxon>Rousettinae</taxon>
        <taxon>Rousettus</taxon>
    </lineage>
</organism>
<evidence type="ECO:0000256" key="5">
    <source>
        <dbReference type="ARBA" id="ARBA00023034"/>
    </source>
</evidence>